<evidence type="ECO:0000256" key="1">
    <source>
        <dbReference type="SAM" id="MobiDB-lite"/>
    </source>
</evidence>
<feature type="compositionally biased region" description="Polar residues" evidence="1">
    <location>
        <begin position="1"/>
        <end position="11"/>
    </location>
</feature>
<comment type="caution">
    <text evidence="2">The sequence shown here is derived from an EMBL/GenBank/DDBJ whole genome shotgun (WGS) entry which is preliminary data.</text>
</comment>
<keyword evidence="3" id="KW-1185">Reference proteome</keyword>
<sequence length="79" mass="8371">ARRPSGSSSESVWGRREDAGARRACAPPSVVAEPAPMSSGARANSVRCEEGRGRRADDLREPEAIGKSNSLHLEPTASR</sequence>
<dbReference type="Proteomes" id="UP000320762">
    <property type="component" value="Unassembled WGS sequence"/>
</dbReference>
<accession>A0A550C0D7</accession>
<reference evidence="2 3" key="1">
    <citation type="journal article" date="2019" name="New Phytol.">
        <title>Comparative genomics reveals unique wood-decay strategies and fruiting body development in the Schizophyllaceae.</title>
        <authorList>
            <person name="Almasi E."/>
            <person name="Sahu N."/>
            <person name="Krizsan K."/>
            <person name="Balint B."/>
            <person name="Kovacs G.M."/>
            <person name="Kiss B."/>
            <person name="Cseklye J."/>
            <person name="Drula E."/>
            <person name="Henrissat B."/>
            <person name="Nagy I."/>
            <person name="Chovatia M."/>
            <person name="Adam C."/>
            <person name="LaButti K."/>
            <person name="Lipzen A."/>
            <person name="Riley R."/>
            <person name="Grigoriev I.V."/>
            <person name="Nagy L.G."/>
        </authorList>
    </citation>
    <scope>NUCLEOTIDE SEQUENCE [LARGE SCALE GENOMIC DNA]</scope>
    <source>
        <strain evidence="2 3">NL-1724</strain>
    </source>
</reference>
<feature type="region of interest" description="Disordered" evidence="1">
    <location>
        <begin position="1"/>
        <end position="79"/>
    </location>
</feature>
<feature type="compositionally biased region" description="Basic and acidic residues" evidence="1">
    <location>
        <begin position="47"/>
        <end position="64"/>
    </location>
</feature>
<gene>
    <name evidence="2" type="ORF">BD626DRAFT_511986</name>
</gene>
<proteinExistence type="predicted"/>
<feature type="compositionally biased region" description="Polar residues" evidence="1">
    <location>
        <begin position="67"/>
        <end position="79"/>
    </location>
</feature>
<dbReference type="EMBL" id="VDMD01000037">
    <property type="protein sequence ID" value="TRM58255.1"/>
    <property type="molecule type" value="Genomic_DNA"/>
</dbReference>
<feature type="non-terminal residue" evidence="2">
    <location>
        <position position="1"/>
    </location>
</feature>
<dbReference type="AlphaFoldDB" id="A0A550C0D7"/>
<protein>
    <submittedName>
        <fullName evidence="2">Uncharacterized protein</fullName>
    </submittedName>
</protein>
<evidence type="ECO:0000313" key="3">
    <source>
        <dbReference type="Proteomes" id="UP000320762"/>
    </source>
</evidence>
<evidence type="ECO:0000313" key="2">
    <source>
        <dbReference type="EMBL" id="TRM58255.1"/>
    </source>
</evidence>
<organism evidence="2 3">
    <name type="scientific">Schizophyllum amplum</name>
    <dbReference type="NCBI Taxonomy" id="97359"/>
    <lineage>
        <taxon>Eukaryota</taxon>
        <taxon>Fungi</taxon>
        <taxon>Dikarya</taxon>
        <taxon>Basidiomycota</taxon>
        <taxon>Agaricomycotina</taxon>
        <taxon>Agaricomycetes</taxon>
        <taxon>Agaricomycetidae</taxon>
        <taxon>Agaricales</taxon>
        <taxon>Schizophyllaceae</taxon>
        <taxon>Schizophyllum</taxon>
    </lineage>
</organism>
<name>A0A550C0D7_9AGAR</name>